<dbReference type="PANTHER" id="PTHR35440">
    <property type="entry name" value="TESTIS-EXPRESSED PROTEIN 36"/>
    <property type="match status" value="1"/>
</dbReference>
<dbReference type="Proteomes" id="UP000694888">
    <property type="component" value="Unplaced"/>
</dbReference>
<accession>A0ABM1VUV3</accession>
<keyword evidence="3" id="KW-1185">Reference proteome</keyword>
<feature type="domain" description="Domain of unknown function with conserved HDNR motif" evidence="2">
    <location>
        <begin position="1"/>
        <end position="166"/>
    </location>
</feature>
<name>A0ABM1VUV3_APLCA</name>
<gene>
    <name evidence="4" type="primary">LOC101851956</name>
</gene>
<dbReference type="GeneID" id="101851956"/>
<dbReference type="Pfam" id="PF15115">
    <property type="entry name" value="HDNR"/>
    <property type="match status" value="1"/>
</dbReference>
<evidence type="ECO:0000259" key="2">
    <source>
        <dbReference type="Pfam" id="PF15115"/>
    </source>
</evidence>
<dbReference type="RefSeq" id="XP_035826195.1">
    <property type="nucleotide sequence ID" value="XM_035970302.1"/>
</dbReference>
<organism evidence="3 4">
    <name type="scientific">Aplysia californica</name>
    <name type="common">California sea hare</name>
    <dbReference type="NCBI Taxonomy" id="6500"/>
    <lineage>
        <taxon>Eukaryota</taxon>
        <taxon>Metazoa</taxon>
        <taxon>Spiralia</taxon>
        <taxon>Lophotrochozoa</taxon>
        <taxon>Mollusca</taxon>
        <taxon>Gastropoda</taxon>
        <taxon>Heterobranchia</taxon>
        <taxon>Euthyneura</taxon>
        <taxon>Tectipleura</taxon>
        <taxon>Aplysiida</taxon>
        <taxon>Aplysioidea</taxon>
        <taxon>Aplysiidae</taxon>
        <taxon>Aplysia</taxon>
    </lineage>
</organism>
<protein>
    <submittedName>
        <fullName evidence="4">Testis-expressed protein 36</fullName>
    </submittedName>
</protein>
<sequence length="236" mass="27341">MTKGRRAVPSSANEGIWFRHRGEPGDPEGRLRDRTSTRDMLEAPFSAPAKPRSPPQPFRHKEEVIYKTNNPFTQHDNRHYFQEHGVYLGNGRDTRSLGRRLHPVDHRLHHTDHSYLHHRGRNPTTCDYNPVTATSYQNPGPAEPITRRRFPRVYRNAESAMDTTTTDWSNATYHTPLHVLAASQEPFLAHNRWKYSYKGPHKVYPPYDRKKYPHVENVLNRYGANFATVPPVASSD</sequence>
<proteinExistence type="predicted"/>
<feature type="compositionally biased region" description="Basic and acidic residues" evidence="1">
    <location>
        <begin position="20"/>
        <end position="41"/>
    </location>
</feature>
<evidence type="ECO:0000313" key="3">
    <source>
        <dbReference type="Proteomes" id="UP000694888"/>
    </source>
</evidence>
<dbReference type="PANTHER" id="PTHR35440:SF1">
    <property type="entry name" value="TESTIS-EXPRESSED PROTEIN 36"/>
    <property type="match status" value="1"/>
</dbReference>
<reference evidence="4" key="1">
    <citation type="submission" date="2025-08" db="UniProtKB">
        <authorList>
            <consortium name="RefSeq"/>
        </authorList>
    </citation>
    <scope>IDENTIFICATION</scope>
</reference>
<evidence type="ECO:0000313" key="4">
    <source>
        <dbReference type="RefSeq" id="XP_035826195.1"/>
    </source>
</evidence>
<feature type="region of interest" description="Disordered" evidence="1">
    <location>
        <begin position="1"/>
        <end position="57"/>
    </location>
</feature>
<evidence type="ECO:0000256" key="1">
    <source>
        <dbReference type="SAM" id="MobiDB-lite"/>
    </source>
</evidence>
<dbReference type="InterPro" id="IPR029369">
    <property type="entry name" value="HDNR"/>
</dbReference>